<dbReference type="AlphaFoldDB" id="A0A3N2DR15"/>
<sequence>MERRGSWVLQRSRHWLRGAPPAGWRQPWVSSAALALLAQVRQDAWRCRHETGRAVLSETVLSALANVPREHFVEPAQAAYSYLNRALPIACQQTISQPYIVALMTDLLDLSATDRVLEVGTGSGYQSAVLAPLVGQLCTIEIIPELAVRAAARLRRWGYGNILFCTGDGYRGWDEGCLFEAIIVTAAVATIPPRLLAQLRPGGRMVLPLGAEHQTQQLLLVTKRQDATLCQRAVLPVRFVPLTGRH</sequence>
<dbReference type="HAMAP" id="MF_00090">
    <property type="entry name" value="PIMT"/>
    <property type="match status" value="1"/>
</dbReference>
<dbReference type="GO" id="GO:0004719">
    <property type="term" value="F:protein-L-isoaspartate (D-aspartate) O-methyltransferase activity"/>
    <property type="evidence" value="ECO:0007669"/>
    <property type="project" value="UniProtKB-UniRule"/>
</dbReference>
<dbReference type="Proteomes" id="UP000275394">
    <property type="component" value="Unassembled WGS sequence"/>
</dbReference>
<comment type="function">
    <text evidence="7">Catalyzes the methyl esterification of L-isoaspartyl residues in peptides and proteins that result from spontaneous decomposition of normal L-aspartyl and L-asparaginyl residues. It plays a role in the repair and/or degradation of damaged proteins.</text>
</comment>
<dbReference type="PANTHER" id="PTHR11579:SF0">
    <property type="entry name" value="PROTEIN-L-ISOASPARTATE(D-ASPARTATE) O-METHYLTRANSFERASE"/>
    <property type="match status" value="1"/>
</dbReference>
<comment type="caution">
    <text evidence="8">The sequence shown here is derived from an EMBL/GenBank/DDBJ whole genome shotgun (WGS) entry which is preliminary data.</text>
</comment>
<dbReference type="Gene3D" id="3.40.50.150">
    <property type="entry name" value="Vaccinia Virus protein VP39"/>
    <property type="match status" value="1"/>
</dbReference>
<accession>A0A3N2DR15</accession>
<keyword evidence="6 7" id="KW-0949">S-adenosyl-L-methionine</keyword>
<evidence type="ECO:0000256" key="4">
    <source>
        <dbReference type="ARBA" id="ARBA00022603"/>
    </source>
</evidence>
<dbReference type="GO" id="GO:0005737">
    <property type="term" value="C:cytoplasm"/>
    <property type="evidence" value="ECO:0007669"/>
    <property type="project" value="UniProtKB-SubCell"/>
</dbReference>
<keyword evidence="5 7" id="KW-0808">Transferase</keyword>
<comment type="similarity">
    <text evidence="2 7">Belongs to the methyltransferase superfamily. L-isoaspartyl/D-aspartyl protein methyltransferase family.</text>
</comment>
<gene>
    <name evidence="7" type="primary">pcm</name>
    <name evidence="8" type="ORF">EDC56_2489</name>
</gene>
<evidence type="ECO:0000256" key="3">
    <source>
        <dbReference type="ARBA" id="ARBA00022490"/>
    </source>
</evidence>
<feature type="active site" evidence="7">
    <location>
        <position position="96"/>
    </location>
</feature>
<keyword evidence="4 7" id="KW-0489">Methyltransferase</keyword>
<protein>
    <recommendedName>
        <fullName evidence="7">Protein-L-isoaspartate O-methyltransferase</fullName>
        <ecNumber evidence="7">2.1.1.77</ecNumber>
    </recommendedName>
    <alternativeName>
        <fullName evidence="7">L-isoaspartyl protein carboxyl methyltransferase</fullName>
    </alternativeName>
    <alternativeName>
        <fullName evidence="7">Protein L-isoaspartyl methyltransferase</fullName>
    </alternativeName>
    <alternativeName>
        <fullName evidence="7">Protein-beta-aspartate methyltransferase</fullName>
        <shortName evidence="7">PIMT</shortName>
    </alternativeName>
</protein>
<comment type="subcellular location">
    <subcellularLocation>
        <location evidence="1 7">Cytoplasm</location>
    </subcellularLocation>
</comment>
<dbReference type="EMBL" id="RKHR01000004">
    <property type="protein sequence ID" value="ROS02039.1"/>
    <property type="molecule type" value="Genomic_DNA"/>
</dbReference>
<evidence type="ECO:0000256" key="6">
    <source>
        <dbReference type="ARBA" id="ARBA00022691"/>
    </source>
</evidence>
<name>A0A3N2DR15_9GAMM</name>
<evidence type="ECO:0000256" key="1">
    <source>
        <dbReference type="ARBA" id="ARBA00004496"/>
    </source>
</evidence>
<keyword evidence="9" id="KW-1185">Reference proteome</keyword>
<dbReference type="CDD" id="cd02440">
    <property type="entry name" value="AdoMet_MTases"/>
    <property type="match status" value="1"/>
</dbReference>
<dbReference type="Pfam" id="PF01135">
    <property type="entry name" value="PCMT"/>
    <property type="match status" value="1"/>
</dbReference>
<proteinExistence type="inferred from homology"/>
<dbReference type="InterPro" id="IPR029063">
    <property type="entry name" value="SAM-dependent_MTases_sf"/>
</dbReference>
<dbReference type="RefSeq" id="WP_211333665.1">
    <property type="nucleotide sequence ID" value="NZ_RKHR01000004.1"/>
</dbReference>
<evidence type="ECO:0000313" key="9">
    <source>
        <dbReference type="Proteomes" id="UP000275394"/>
    </source>
</evidence>
<dbReference type="FunFam" id="3.40.50.150:FF:000010">
    <property type="entry name" value="Protein-L-isoaspartate O-methyltransferase"/>
    <property type="match status" value="1"/>
</dbReference>
<dbReference type="SUPFAM" id="SSF53335">
    <property type="entry name" value="S-adenosyl-L-methionine-dependent methyltransferases"/>
    <property type="match status" value="1"/>
</dbReference>
<dbReference type="GO" id="GO:0030091">
    <property type="term" value="P:protein repair"/>
    <property type="evidence" value="ECO:0007669"/>
    <property type="project" value="UniProtKB-UniRule"/>
</dbReference>
<reference evidence="8 9" key="1">
    <citation type="submission" date="2018-11" db="EMBL/GenBank/DDBJ databases">
        <title>Genomic Encyclopedia of Type Strains, Phase IV (KMG-IV): sequencing the most valuable type-strain genomes for metagenomic binning, comparative biology and taxonomic classification.</title>
        <authorList>
            <person name="Goeker M."/>
        </authorList>
    </citation>
    <scope>NUCLEOTIDE SEQUENCE [LARGE SCALE GENOMIC DNA]</scope>
    <source>
        <strain evidence="8 9">DSM 100316</strain>
    </source>
</reference>
<keyword evidence="3 7" id="KW-0963">Cytoplasm</keyword>
<dbReference type="PANTHER" id="PTHR11579">
    <property type="entry name" value="PROTEIN-L-ISOASPARTATE O-METHYLTRANSFERASE"/>
    <property type="match status" value="1"/>
</dbReference>
<dbReference type="GO" id="GO:0032259">
    <property type="term" value="P:methylation"/>
    <property type="evidence" value="ECO:0007669"/>
    <property type="project" value="UniProtKB-KW"/>
</dbReference>
<dbReference type="NCBIfam" id="TIGR00080">
    <property type="entry name" value="pimt"/>
    <property type="match status" value="1"/>
</dbReference>
<comment type="catalytic activity">
    <reaction evidence="7">
        <text>[protein]-L-isoaspartate + S-adenosyl-L-methionine = [protein]-L-isoaspartate alpha-methyl ester + S-adenosyl-L-homocysteine</text>
        <dbReference type="Rhea" id="RHEA:12705"/>
        <dbReference type="Rhea" id="RHEA-COMP:12143"/>
        <dbReference type="Rhea" id="RHEA-COMP:12144"/>
        <dbReference type="ChEBI" id="CHEBI:57856"/>
        <dbReference type="ChEBI" id="CHEBI:59789"/>
        <dbReference type="ChEBI" id="CHEBI:90596"/>
        <dbReference type="ChEBI" id="CHEBI:90598"/>
        <dbReference type="EC" id="2.1.1.77"/>
    </reaction>
</comment>
<evidence type="ECO:0000256" key="7">
    <source>
        <dbReference type="HAMAP-Rule" id="MF_00090"/>
    </source>
</evidence>
<dbReference type="NCBIfam" id="NF001453">
    <property type="entry name" value="PRK00312.1"/>
    <property type="match status" value="1"/>
</dbReference>
<dbReference type="InterPro" id="IPR000682">
    <property type="entry name" value="PCMT"/>
</dbReference>
<organism evidence="8 9">
    <name type="scientific">Sinobacterium caligoides</name>
    <dbReference type="NCBI Taxonomy" id="933926"/>
    <lineage>
        <taxon>Bacteria</taxon>
        <taxon>Pseudomonadati</taxon>
        <taxon>Pseudomonadota</taxon>
        <taxon>Gammaproteobacteria</taxon>
        <taxon>Cellvibrionales</taxon>
        <taxon>Spongiibacteraceae</taxon>
        <taxon>Sinobacterium</taxon>
    </lineage>
</organism>
<evidence type="ECO:0000256" key="2">
    <source>
        <dbReference type="ARBA" id="ARBA00005369"/>
    </source>
</evidence>
<evidence type="ECO:0000256" key="5">
    <source>
        <dbReference type="ARBA" id="ARBA00022679"/>
    </source>
</evidence>
<dbReference type="EC" id="2.1.1.77" evidence="7"/>
<evidence type="ECO:0000313" key="8">
    <source>
        <dbReference type="EMBL" id="ROS02039.1"/>
    </source>
</evidence>